<evidence type="ECO:0000313" key="2">
    <source>
        <dbReference type="EMBL" id="QXQ15790.1"/>
    </source>
</evidence>
<dbReference type="EMBL" id="CP079105">
    <property type="protein sequence ID" value="QXQ15790.1"/>
    <property type="molecule type" value="Genomic_DNA"/>
</dbReference>
<gene>
    <name evidence="2" type="ORF">KV203_08890</name>
</gene>
<feature type="domain" description="DJ-1/PfpI" evidence="1">
    <location>
        <begin position="4"/>
        <end position="169"/>
    </location>
</feature>
<dbReference type="InterPro" id="IPR002818">
    <property type="entry name" value="DJ-1/PfpI"/>
</dbReference>
<reference evidence="2" key="1">
    <citation type="submission" date="2021-07" db="EMBL/GenBank/DDBJ databases">
        <title>Candidatus Kaistella beijingensis sp. nov. isolated from a municipal wastewater treatment plant is involved in sludge foaming.</title>
        <authorList>
            <person name="Song Y."/>
            <person name="Liu S.-J."/>
        </authorList>
    </citation>
    <scope>NUCLEOTIDE SEQUENCE</scope>
    <source>
        <strain evidence="2">DSM 43998</strain>
    </source>
</reference>
<keyword evidence="3" id="KW-1185">Reference proteome</keyword>
<sequence length="202" mass="21354">MTTVHLAVYDTLADWEIGYLTTALNSDLTREPVELRTVAAGAGPIRTKGGLRIQPDLTLAELSPTASACLVLPGADHWTSGALSDFAAAAKVFVGEHVPVAAICGAVWGIAAAGLLDERAHTGADPGFLAASGYRGGARYRSDAVSVSDGLVVTASPIAPVEFARDVLATLDLCDPKRLDAWFRLFRYQEAAAYAELQRQDR</sequence>
<protein>
    <submittedName>
        <fullName evidence="2">DJ-1/PfpI family protein</fullName>
    </submittedName>
</protein>
<accession>A0ABX8SCZ7</accession>
<dbReference type="Pfam" id="PF01965">
    <property type="entry name" value="DJ-1_PfpI"/>
    <property type="match status" value="1"/>
</dbReference>
<dbReference type="Proteomes" id="UP000887023">
    <property type="component" value="Chromosome"/>
</dbReference>
<name>A0ABX8SCZ7_9ACTN</name>
<proteinExistence type="predicted"/>
<organism evidence="2 3">
    <name type="scientific">Skermania pinensis</name>
    <dbReference type="NCBI Taxonomy" id="39122"/>
    <lineage>
        <taxon>Bacteria</taxon>
        <taxon>Bacillati</taxon>
        <taxon>Actinomycetota</taxon>
        <taxon>Actinomycetes</taxon>
        <taxon>Mycobacteriales</taxon>
        <taxon>Gordoniaceae</taxon>
        <taxon>Skermania</taxon>
    </lineage>
</organism>
<evidence type="ECO:0000259" key="1">
    <source>
        <dbReference type="Pfam" id="PF01965"/>
    </source>
</evidence>
<evidence type="ECO:0000313" key="3">
    <source>
        <dbReference type="Proteomes" id="UP000887023"/>
    </source>
</evidence>